<accession>A0ABQ7WEF5</accession>
<comment type="caution">
    <text evidence="1">The sequence shown here is derived from an EMBL/GenBank/DDBJ whole genome shotgun (WGS) entry which is preliminary data.</text>
</comment>
<name>A0ABQ7WEF5_SOLTU</name>
<keyword evidence="2" id="KW-1185">Reference proteome</keyword>
<sequence length="178" mass="21475">MFGIHILHMPRGEKKSFIKAIQNLKKKIFGELPMVVGEKLLELEQVNHYKMVSVAKRTKLLELMKVKELCAQYDMHYFSRNDFRAMPSMDIWWEDWYIDEILSLMRERHLRYPEYYNFTDKIMDLNFYTNFKQRYDSISEEATRVGGKSFNQLLNEFVWNADMIDYVRGIRPYLGGMD</sequence>
<dbReference type="Proteomes" id="UP000826656">
    <property type="component" value="Unassembled WGS sequence"/>
</dbReference>
<protein>
    <submittedName>
        <fullName evidence="1">Uncharacterized protein</fullName>
    </submittedName>
</protein>
<proteinExistence type="predicted"/>
<evidence type="ECO:0000313" key="1">
    <source>
        <dbReference type="EMBL" id="KAH0778651.1"/>
    </source>
</evidence>
<evidence type="ECO:0000313" key="2">
    <source>
        <dbReference type="Proteomes" id="UP000826656"/>
    </source>
</evidence>
<dbReference type="EMBL" id="JAIVGD010000002">
    <property type="protein sequence ID" value="KAH0778651.1"/>
    <property type="molecule type" value="Genomic_DNA"/>
</dbReference>
<gene>
    <name evidence="1" type="ORF">KY290_005078</name>
</gene>
<organism evidence="1 2">
    <name type="scientific">Solanum tuberosum</name>
    <name type="common">Potato</name>
    <dbReference type="NCBI Taxonomy" id="4113"/>
    <lineage>
        <taxon>Eukaryota</taxon>
        <taxon>Viridiplantae</taxon>
        <taxon>Streptophyta</taxon>
        <taxon>Embryophyta</taxon>
        <taxon>Tracheophyta</taxon>
        <taxon>Spermatophyta</taxon>
        <taxon>Magnoliopsida</taxon>
        <taxon>eudicotyledons</taxon>
        <taxon>Gunneridae</taxon>
        <taxon>Pentapetalae</taxon>
        <taxon>asterids</taxon>
        <taxon>lamiids</taxon>
        <taxon>Solanales</taxon>
        <taxon>Solanaceae</taxon>
        <taxon>Solanoideae</taxon>
        <taxon>Solaneae</taxon>
        <taxon>Solanum</taxon>
    </lineage>
</organism>
<reference evidence="1 2" key="1">
    <citation type="journal article" date="2021" name="bioRxiv">
        <title>Chromosome-scale and haplotype-resolved genome assembly of a tetraploid potato cultivar.</title>
        <authorList>
            <person name="Sun H."/>
            <person name="Jiao W.-B."/>
            <person name="Krause K."/>
            <person name="Campoy J.A."/>
            <person name="Goel M."/>
            <person name="Folz-Donahue K."/>
            <person name="Kukat C."/>
            <person name="Huettel B."/>
            <person name="Schneeberger K."/>
        </authorList>
    </citation>
    <scope>NUCLEOTIDE SEQUENCE [LARGE SCALE GENOMIC DNA]</scope>
    <source>
        <strain evidence="1">SolTubOtavaFocal</strain>
        <tissue evidence="1">Leaves</tissue>
    </source>
</reference>